<sequence length="102" mass="11560">MRPHGSLLLLLVAIFACLGTNSVAETSMRVNEVTQAIDKPSTEISRVRKEKLNALNTLATDEERFFFFIIIPGCVTRWISRMTAAGWEALKRMFGSRTLWRA</sequence>
<evidence type="ECO:0000256" key="1">
    <source>
        <dbReference type="SAM" id="SignalP"/>
    </source>
</evidence>
<dbReference type="AlphaFoldDB" id="A0AAV1U8P5"/>
<protein>
    <recommendedName>
        <fullName evidence="4">RxLR effector protein</fullName>
    </recommendedName>
</protein>
<evidence type="ECO:0000313" key="3">
    <source>
        <dbReference type="Proteomes" id="UP001162060"/>
    </source>
</evidence>
<evidence type="ECO:0000313" key="2">
    <source>
        <dbReference type="EMBL" id="CAK7930446.1"/>
    </source>
</evidence>
<feature type="chain" id="PRO_5043359706" description="RxLR effector protein" evidence="1">
    <location>
        <begin position="25"/>
        <end position="102"/>
    </location>
</feature>
<name>A0AAV1U8P5_9STRA</name>
<accession>A0AAV1U8P5</accession>
<gene>
    <name evidence="2" type="ORF">PM001_LOCUS15596</name>
</gene>
<proteinExistence type="predicted"/>
<dbReference type="EMBL" id="CAKLBY020000167">
    <property type="protein sequence ID" value="CAK7930446.1"/>
    <property type="molecule type" value="Genomic_DNA"/>
</dbReference>
<feature type="signal peptide" evidence="1">
    <location>
        <begin position="1"/>
        <end position="24"/>
    </location>
</feature>
<keyword evidence="1" id="KW-0732">Signal</keyword>
<dbReference type="Proteomes" id="UP001162060">
    <property type="component" value="Unassembled WGS sequence"/>
</dbReference>
<dbReference type="PROSITE" id="PS51257">
    <property type="entry name" value="PROKAR_LIPOPROTEIN"/>
    <property type="match status" value="1"/>
</dbReference>
<evidence type="ECO:0008006" key="4">
    <source>
        <dbReference type="Google" id="ProtNLM"/>
    </source>
</evidence>
<organism evidence="2 3">
    <name type="scientific">Peronospora matthiolae</name>
    <dbReference type="NCBI Taxonomy" id="2874970"/>
    <lineage>
        <taxon>Eukaryota</taxon>
        <taxon>Sar</taxon>
        <taxon>Stramenopiles</taxon>
        <taxon>Oomycota</taxon>
        <taxon>Peronosporomycetes</taxon>
        <taxon>Peronosporales</taxon>
        <taxon>Peronosporaceae</taxon>
        <taxon>Peronospora</taxon>
    </lineage>
</organism>
<comment type="caution">
    <text evidence="2">The sequence shown here is derived from an EMBL/GenBank/DDBJ whole genome shotgun (WGS) entry which is preliminary data.</text>
</comment>
<reference evidence="2" key="1">
    <citation type="submission" date="2024-01" db="EMBL/GenBank/DDBJ databases">
        <authorList>
            <person name="Webb A."/>
        </authorList>
    </citation>
    <scope>NUCLEOTIDE SEQUENCE</scope>
    <source>
        <strain evidence="2">Pm1</strain>
    </source>
</reference>